<name>A0A1I3N0Z4_9BACT</name>
<reference evidence="3" key="1">
    <citation type="submission" date="2016-10" db="EMBL/GenBank/DDBJ databases">
        <authorList>
            <person name="Varghese N."/>
            <person name="Submissions S."/>
        </authorList>
    </citation>
    <scope>NUCLEOTIDE SEQUENCE [LARGE SCALE GENOMIC DNA]</scope>
    <source>
        <strain evidence="3">DSM 5918</strain>
    </source>
</reference>
<keyword evidence="3" id="KW-1185">Reference proteome</keyword>
<dbReference type="EMBL" id="FORX01000001">
    <property type="protein sequence ID" value="SFJ02918.1"/>
    <property type="molecule type" value="Genomic_DNA"/>
</dbReference>
<gene>
    <name evidence="2" type="ORF">SAMN04488082_101142</name>
</gene>
<evidence type="ECO:0000256" key="1">
    <source>
        <dbReference type="SAM" id="Coils"/>
    </source>
</evidence>
<feature type="coiled-coil region" evidence="1">
    <location>
        <begin position="7"/>
        <end position="41"/>
    </location>
</feature>
<evidence type="ECO:0000313" key="3">
    <source>
        <dbReference type="Proteomes" id="UP000198635"/>
    </source>
</evidence>
<accession>A0A1I3N0Z4</accession>
<keyword evidence="1" id="KW-0175">Coiled coil</keyword>
<proteinExistence type="predicted"/>
<organism evidence="2 3">
    <name type="scientific">Desulfomicrobium apsheronum</name>
    <dbReference type="NCBI Taxonomy" id="52560"/>
    <lineage>
        <taxon>Bacteria</taxon>
        <taxon>Pseudomonadati</taxon>
        <taxon>Thermodesulfobacteriota</taxon>
        <taxon>Desulfovibrionia</taxon>
        <taxon>Desulfovibrionales</taxon>
        <taxon>Desulfomicrobiaceae</taxon>
        <taxon>Desulfomicrobium</taxon>
    </lineage>
</organism>
<sequence>MTSQSVNESESQQIETIEKEIGRFKAEQAEAQAKVKELLQREDPARGITFHEDIFRLQQDNLRLDTEIQILKVKLRRLASTW</sequence>
<dbReference type="AlphaFoldDB" id="A0A1I3N0Z4"/>
<protein>
    <submittedName>
        <fullName evidence="2">Uncharacterized protein</fullName>
    </submittedName>
</protein>
<dbReference type="STRING" id="52560.SAMN04488082_101142"/>
<dbReference type="OrthoDB" id="5459991at2"/>
<dbReference type="Proteomes" id="UP000198635">
    <property type="component" value="Unassembled WGS sequence"/>
</dbReference>
<evidence type="ECO:0000313" key="2">
    <source>
        <dbReference type="EMBL" id="SFJ02918.1"/>
    </source>
</evidence>
<dbReference type="RefSeq" id="WP_092372232.1">
    <property type="nucleotide sequence ID" value="NZ_FORX01000001.1"/>
</dbReference>